<dbReference type="AlphaFoldDB" id="A0A9P4IW54"/>
<feature type="region of interest" description="Disordered" evidence="1">
    <location>
        <begin position="476"/>
        <end position="510"/>
    </location>
</feature>
<evidence type="ECO:0000256" key="1">
    <source>
        <dbReference type="SAM" id="MobiDB-lite"/>
    </source>
</evidence>
<organism evidence="2 3">
    <name type="scientific">Myriangium duriaei CBS 260.36</name>
    <dbReference type="NCBI Taxonomy" id="1168546"/>
    <lineage>
        <taxon>Eukaryota</taxon>
        <taxon>Fungi</taxon>
        <taxon>Dikarya</taxon>
        <taxon>Ascomycota</taxon>
        <taxon>Pezizomycotina</taxon>
        <taxon>Dothideomycetes</taxon>
        <taxon>Dothideomycetidae</taxon>
        <taxon>Myriangiales</taxon>
        <taxon>Myriangiaceae</taxon>
        <taxon>Myriangium</taxon>
    </lineage>
</organism>
<evidence type="ECO:0000313" key="3">
    <source>
        <dbReference type="Proteomes" id="UP000799439"/>
    </source>
</evidence>
<feature type="region of interest" description="Disordered" evidence="1">
    <location>
        <begin position="439"/>
        <end position="462"/>
    </location>
</feature>
<proteinExistence type="predicted"/>
<gene>
    <name evidence="2" type="ORF">K461DRAFT_271164</name>
</gene>
<evidence type="ECO:0000313" key="2">
    <source>
        <dbReference type="EMBL" id="KAF2149585.1"/>
    </source>
</evidence>
<feature type="region of interest" description="Disordered" evidence="1">
    <location>
        <begin position="1"/>
        <end position="103"/>
    </location>
</feature>
<sequence length="510" mass="56740">MELDTLLHPRSRQSLRSSNKHSIGRDIAQSHDPRPQNLFGGKDPLSELHHARGQGCTAAESFKRTSPQSPKQYSPYLSSTTGKKENQRFRRSGTERKGFLPEPAPLKHSLEISKVRPKSNLKNEIIHPQDAPVKPQYESSIPHKRTKSTALGRRVLSRVTAGVLRSKSISKRIDHQAHGQTTQGNVDDGTKVLAKDNSSQISVLIDDGEVPIHPTTDSSLSKRTQYGDPPQFNRRVVRPRQCDRPAGSAVLHLHVKTSPDITTICDGQDDFFWVAIQLTAIAGGVWQHPSYMLDHQSNNNLVITNASLKLKISDGFQALKMAGTTYRARMAVGESFTAFAKIKRIADGHIADGHNAERQHEPDADFEELCSEIETMLGPSHEEVEVFSVKVRYSCRGLPADTSLVLKHSFRLPHDNAALEPREFLREKASSDHLKVASTTIGTARSDEGSPRPSLGQKTESFESLNIRHLTIGRDSKTPELGRIVKRERCREEEGEHRSNQGHGDAARRV</sequence>
<feature type="compositionally biased region" description="Basic and acidic residues" evidence="1">
    <location>
        <begin position="82"/>
        <end position="99"/>
    </location>
</feature>
<feature type="compositionally biased region" description="Polar residues" evidence="1">
    <location>
        <begin position="215"/>
        <end position="224"/>
    </location>
</feature>
<comment type="caution">
    <text evidence="2">The sequence shown here is derived from an EMBL/GenBank/DDBJ whole genome shotgun (WGS) entry which is preliminary data.</text>
</comment>
<feature type="region of interest" description="Disordered" evidence="1">
    <location>
        <begin position="212"/>
        <end position="233"/>
    </location>
</feature>
<accession>A0A9P4IW54</accession>
<dbReference type="Proteomes" id="UP000799439">
    <property type="component" value="Unassembled WGS sequence"/>
</dbReference>
<keyword evidence="3" id="KW-1185">Reference proteome</keyword>
<dbReference type="OrthoDB" id="5596422at2759"/>
<protein>
    <submittedName>
        <fullName evidence="2">Uncharacterized protein</fullName>
    </submittedName>
</protein>
<name>A0A9P4IW54_9PEZI</name>
<reference evidence="2" key="1">
    <citation type="journal article" date="2020" name="Stud. Mycol.">
        <title>101 Dothideomycetes genomes: a test case for predicting lifestyles and emergence of pathogens.</title>
        <authorList>
            <person name="Haridas S."/>
            <person name="Albert R."/>
            <person name="Binder M."/>
            <person name="Bloem J."/>
            <person name="Labutti K."/>
            <person name="Salamov A."/>
            <person name="Andreopoulos B."/>
            <person name="Baker S."/>
            <person name="Barry K."/>
            <person name="Bills G."/>
            <person name="Bluhm B."/>
            <person name="Cannon C."/>
            <person name="Castanera R."/>
            <person name="Culley D."/>
            <person name="Daum C."/>
            <person name="Ezra D."/>
            <person name="Gonzalez J."/>
            <person name="Henrissat B."/>
            <person name="Kuo A."/>
            <person name="Liang C."/>
            <person name="Lipzen A."/>
            <person name="Lutzoni F."/>
            <person name="Magnuson J."/>
            <person name="Mondo S."/>
            <person name="Nolan M."/>
            <person name="Ohm R."/>
            <person name="Pangilinan J."/>
            <person name="Park H.-J."/>
            <person name="Ramirez L."/>
            <person name="Alfaro M."/>
            <person name="Sun H."/>
            <person name="Tritt A."/>
            <person name="Yoshinaga Y."/>
            <person name="Zwiers L.-H."/>
            <person name="Turgeon B."/>
            <person name="Goodwin S."/>
            <person name="Spatafora J."/>
            <person name="Crous P."/>
            <person name="Grigoriev I."/>
        </authorList>
    </citation>
    <scope>NUCLEOTIDE SEQUENCE</scope>
    <source>
        <strain evidence="2">CBS 260.36</strain>
    </source>
</reference>
<feature type="compositionally biased region" description="Polar residues" evidence="1">
    <location>
        <begin position="12"/>
        <end position="21"/>
    </location>
</feature>
<dbReference type="EMBL" id="ML996091">
    <property type="protein sequence ID" value="KAF2149585.1"/>
    <property type="molecule type" value="Genomic_DNA"/>
</dbReference>
<feature type="compositionally biased region" description="Polar residues" evidence="1">
    <location>
        <begin position="64"/>
        <end position="81"/>
    </location>
</feature>